<evidence type="ECO:0000313" key="2">
    <source>
        <dbReference type="EnsemblPlants" id="KQK99969"/>
    </source>
</evidence>
<dbReference type="EMBL" id="AGNK02004588">
    <property type="status" value="NOT_ANNOTATED_CDS"/>
    <property type="molecule type" value="Genomic_DNA"/>
</dbReference>
<dbReference type="InParanoid" id="K3YDB9"/>
<dbReference type="EnsemblPlants" id="KQK99969">
    <property type="protein sequence ID" value="KQK99969"/>
    <property type="gene ID" value="SETIT_012223mg"/>
</dbReference>
<evidence type="ECO:0000313" key="3">
    <source>
        <dbReference type="Proteomes" id="UP000004995"/>
    </source>
</evidence>
<sequence>MGRLVHKLCTTAPAILPSHQPFTQHPGHIHRKMPKHPFISNLPSKKKIISNQRR</sequence>
<dbReference type="Proteomes" id="UP000004995">
    <property type="component" value="Unassembled WGS sequence"/>
</dbReference>
<protein>
    <submittedName>
        <fullName evidence="2">Uncharacterized protein</fullName>
    </submittedName>
</protein>
<proteinExistence type="predicted"/>
<dbReference type="AlphaFoldDB" id="K3YDB9"/>
<reference evidence="2" key="2">
    <citation type="submission" date="2018-08" db="UniProtKB">
        <authorList>
            <consortium name="EnsemblPlants"/>
        </authorList>
    </citation>
    <scope>IDENTIFICATION</scope>
    <source>
        <strain evidence="2">Yugu1</strain>
    </source>
</reference>
<accession>K3YDB9</accession>
<reference evidence="3" key="1">
    <citation type="journal article" date="2012" name="Nat. Biotechnol.">
        <title>Reference genome sequence of the model plant Setaria.</title>
        <authorList>
            <person name="Bennetzen J.L."/>
            <person name="Schmutz J."/>
            <person name="Wang H."/>
            <person name="Percifield R."/>
            <person name="Hawkins J."/>
            <person name="Pontaroli A.C."/>
            <person name="Estep M."/>
            <person name="Feng L."/>
            <person name="Vaughn J.N."/>
            <person name="Grimwood J."/>
            <person name="Jenkins J."/>
            <person name="Barry K."/>
            <person name="Lindquist E."/>
            <person name="Hellsten U."/>
            <person name="Deshpande S."/>
            <person name="Wang X."/>
            <person name="Wu X."/>
            <person name="Mitros T."/>
            <person name="Triplett J."/>
            <person name="Yang X."/>
            <person name="Ye C.Y."/>
            <person name="Mauro-Herrera M."/>
            <person name="Wang L."/>
            <person name="Li P."/>
            <person name="Sharma M."/>
            <person name="Sharma R."/>
            <person name="Ronald P.C."/>
            <person name="Panaud O."/>
            <person name="Kellogg E.A."/>
            <person name="Brutnell T.P."/>
            <person name="Doust A.N."/>
            <person name="Tuskan G.A."/>
            <person name="Rokhsar D."/>
            <person name="Devos K.M."/>
        </authorList>
    </citation>
    <scope>NUCLEOTIDE SEQUENCE [LARGE SCALE GENOMIC DNA]</scope>
    <source>
        <strain evidence="3">cv. Yugu1</strain>
    </source>
</reference>
<feature type="region of interest" description="Disordered" evidence="1">
    <location>
        <begin position="17"/>
        <end position="54"/>
    </location>
</feature>
<evidence type="ECO:0000256" key="1">
    <source>
        <dbReference type="SAM" id="MobiDB-lite"/>
    </source>
</evidence>
<name>K3YDB9_SETIT</name>
<organism evidence="2 3">
    <name type="scientific">Setaria italica</name>
    <name type="common">Foxtail millet</name>
    <name type="synonym">Panicum italicum</name>
    <dbReference type="NCBI Taxonomy" id="4555"/>
    <lineage>
        <taxon>Eukaryota</taxon>
        <taxon>Viridiplantae</taxon>
        <taxon>Streptophyta</taxon>
        <taxon>Embryophyta</taxon>
        <taxon>Tracheophyta</taxon>
        <taxon>Spermatophyta</taxon>
        <taxon>Magnoliopsida</taxon>
        <taxon>Liliopsida</taxon>
        <taxon>Poales</taxon>
        <taxon>Poaceae</taxon>
        <taxon>PACMAD clade</taxon>
        <taxon>Panicoideae</taxon>
        <taxon>Panicodae</taxon>
        <taxon>Paniceae</taxon>
        <taxon>Cenchrinae</taxon>
        <taxon>Setaria</taxon>
    </lineage>
</organism>
<keyword evidence="3" id="KW-1185">Reference proteome</keyword>
<dbReference type="HOGENOM" id="CLU_3054001_0_0_1"/>
<dbReference type="Gramene" id="KQK99969">
    <property type="protein sequence ID" value="KQK99969"/>
    <property type="gene ID" value="SETIT_012223mg"/>
</dbReference>
<feature type="compositionally biased region" description="Basic residues" evidence="1">
    <location>
        <begin position="44"/>
        <end position="54"/>
    </location>
</feature>